<sequence length="170" mass="18577">MPTRLDMGSGFSRMRISAAFSFDIGEALIWESVGSPYRALLHTQEPKVEIATSARALSAVVAASPRVQVAARADTQTLFADSVAASVTTVAARLPTSSLKECPASQTQTTAIVPTTLPHLFNATEAIFKMLIMINAGPNVWLKLYEEEEEEEEEEGEEIMLKIFTRDSKQ</sequence>
<keyword evidence="3" id="KW-1185">Reference proteome</keyword>
<dbReference type="AlphaFoldDB" id="A0A9P5J0H8"/>
<dbReference type="GeneID" id="62144251"/>
<dbReference type="EMBL" id="RCSW01000001">
    <property type="protein sequence ID" value="KAF7955403.1"/>
    <property type="molecule type" value="Genomic_DNA"/>
</dbReference>
<feature type="region of interest" description="Disordered" evidence="1">
    <location>
        <begin position="151"/>
        <end position="170"/>
    </location>
</feature>
<dbReference type="Proteomes" id="UP000710849">
    <property type="component" value="Unassembled WGS sequence"/>
</dbReference>
<protein>
    <submittedName>
        <fullName evidence="2">Uncharacterized protein</fullName>
    </submittedName>
</protein>
<evidence type="ECO:0000256" key="1">
    <source>
        <dbReference type="SAM" id="MobiDB-lite"/>
    </source>
</evidence>
<comment type="caution">
    <text evidence="2">The sequence shown here is derived from an EMBL/GenBank/DDBJ whole genome shotgun (WGS) entry which is preliminary data.</text>
</comment>
<reference evidence="2 3" key="1">
    <citation type="journal article" date="2020" name="Genome Biol. Evol.">
        <title>Comparative genomics of Sclerotiniaceae.</title>
        <authorList>
            <person name="Valero Jimenez C.A."/>
            <person name="Steentjes M."/>
            <person name="Scholten O.E."/>
            <person name="Van Kan J.A.L."/>
        </authorList>
    </citation>
    <scope>NUCLEOTIDE SEQUENCE [LARGE SCALE GENOMIC DNA]</scope>
    <source>
        <strain evidence="2 3">MUCL 94</strain>
    </source>
</reference>
<evidence type="ECO:0000313" key="3">
    <source>
        <dbReference type="Proteomes" id="UP000710849"/>
    </source>
</evidence>
<organism evidence="2 3">
    <name type="scientific">Botrytis byssoidea</name>
    <dbReference type="NCBI Taxonomy" id="139641"/>
    <lineage>
        <taxon>Eukaryota</taxon>
        <taxon>Fungi</taxon>
        <taxon>Dikarya</taxon>
        <taxon>Ascomycota</taxon>
        <taxon>Pezizomycotina</taxon>
        <taxon>Leotiomycetes</taxon>
        <taxon>Helotiales</taxon>
        <taxon>Sclerotiniaceae</taxon>
        <taxon>Botrytis</taxon>
    </lineage>
</organism>
<evidence type="ECO:0000313" key="2">
    <source>
        <dbReference type="EMBL" id="KAF7955403.1"/>
    </source>
</evidence>
<name>A0A9P5J0H8_9HELO</name>
<gene>
    <name evidence="2" type="ORF">EAE97_000662</name>
</gene>
<dbReference type="RefSeq" id="XP_038738533.1">
    <property type="nucleotide sequence ID" value="XM_038871172.1"/>
</dbReference>
<proteinExistence type="predicted"/>
<accession>A0A9P5J0H8</accession>